<dbReference type="Proteomes" id="UP000031637">
    <property type="component" value="Chromosome"/>
</dbReference>
<evidence type="ECO:0000313" key="1">
    <source>
        <dbReference type="EMBL" id="BAO30181.1"/>
    </source>
</evidence>
<dbReference type="KEGG" id="shd:SUTH_02394"/>
<gene>
    <name evidence="1" type="ORF">SUTH_02394</name>
</gene>
<organism evidence="1 2">
    <name type="scientific">Sulfuritalea hydrogenivorans sk43H</name>
    <dbReference type="NCBI Taxonomy" id="1223802"/>
    <lineage>
        <taxon>Bacteria</taxon>
        <taxon>Pseudomonadati</taxon>
        <taxon>Pseudomonadota</taxon>
        <taxon>Betaproteobacteria</taxon>
        <taxon>Nitrosomonadales</taxon>
        <taxon>Sterolibacteriaceae</taxon>
        <taxon>Sulfuritalea</taxon>
    </lineage>
</organism>
<protein>
    <submittedName>
        <fullName evidence="1">Uncharacterized protein</fullName>
    </submittedName>
</protein>
<proteinExistence type="predicted"/>
<dbReference type="EMBL" id="AP012547">
    <property type="protein sequence ID" value="BAO30181.1"/>
    <property type="molecule type" value="Genomic_DNA"/>
</dbReference>
<evidence type="ECO:0000313" key="2">
    <source>
        <dbReference type="Proteomes" id="UP000031637"/>
    </source>
</evidence>
<dbReference type="HOGENOM" id="CLU_082350_0_0_4"/>
<reference evidence="1 2" key="1">
    <citation type="journal article" date="2014" name="Syst. Appl. Microbiol.">
        <title>Complete genomes of freshwater sulfur oxidizers Sulfuricella denitrificans skB26 and Sulfuritalea hydrogenivorans sk43H: genetic insights into the sulfur oxidation pathway of betaproteobacteria.</title>
        <authorList>
            <person name="Watanabe T."/>
            <person name="Kojima H."/>
            <person name="Fukui M."/>
        </authorList>
    </citation>
    <scope>NUCLEOTIDE SEQUENCE [LARGE SCALE GENOMIC DNA]</scope>
    <source>
        <strain evidence="1">DSM22779</strain>
    </source>
</reference>
<accession>W0SGL5</accession>
<keyword evidence="2" id="KW-1185">Reference proteome</keyword>
<dbReference type="STRING" id="1223802.SUTH_02394"/>
<name>W0SGL5_9PROT</name>
<dbReference type="AlphaFoldDB" id="W0SGL5"/>
<sequence>MVEALIAAALVLVPLFLAIPVIAKYQDIKTYTVQAARYAAWERTVWFGGAAAESFGLGSGGTFSNKWDANEKTDEQIRIEIGARLLSDSGTTAFKDTDKTAGGWIGGNSRMLWRDRRGNTLLQSYGDISNNTRGGYTALGSYDATLASDKAPGTVNDLITPLVNAGSVVSNFMVDTRGLYTAEVKLAVRQVAYNTEAGLGPCATCTVDDYLATGTKMAFSAKNVILANGWSANGPGSHAEYSTAAGKKKMSVYNQTRGLTPSSLLQPDDGGIIAGIMSVLKVVALIFFPELSTIDLGRIEVDRVPPDRLQ</sequence>